<reference evidence="1" key="1">
    <citation type="journal article" date="2021" name="Proc. Natl. Acad. Sci. U.S.A.">
        <title>A Catalog of Tens of Thousands of Viruses from Human Metagenomes Reveals Hidden Associations with Chronic Diseases.</title>
        <authorList>
            <person name="Tisza M.J."/>
            <person name="Buck C.B."/>
        </authorList>
    </citation>
    <scope>NUCLEOTIDE SEQUENCE</scope>
    <source>
        <strain evidence="1">Ct7Kl21</strain>
    </source>
</reference>
<organism evidence="1">
    <name type="scientific">Podoviridae sp. ct7Kl21</name>
    <dbReference type="NCBI Taxonomy" id="2826541"/>
    <lineage>
        <taxon>Viruses</taxon>
        <taxon>Duplodnaviria</taxon>
        <taxon>Heunggongvirae</taxon>
        <taxon>Uroviricota</taxon>
        <taxon>Caudoviricetes</taxon>
    </lineage>
</organism>
<dbReference type="EMBL" id="BK014880">
    <property type="protein sequence ID" value="DAD80144.1"/>
    <property type="molecule type" value="Genomic_DNA"/>
</dbReference>
<sequence>MDKTRYIYEVIGRQEKLMGNGGLMEITAHIGRQIQIIHERMKKQDPQAAAAFRAAVIAMVIDPTCPIWTSDAVTEGVGIDCFVMQNKKRGGGGVDHAQPK</sequence>
<name>A0A8S5MDA3_9CAUD</name>
<accession>A0A8S5MDA3</accession>
<protein>
    <submittedName>
        <fullName evidence="1">Uncharacterized protein</fullName>
    </submittedName>
</protein>
<evidence type="ECO:0000313" key="1">
    <source>
        <dbReference type="EMBL" id="DAD80144.1"/>
    </source>
</evidence>
<proteinExistence type="predicted"/>